<sequence length="174" mass="19080">MMISEEQLTALKTSADNDDGMSIKSFETWDEADNWEPAHTAGKSYMAENGKKPGVFTTKSGLQYEVLIERATEGVRPKASDIVEVHYEGTLIDGTVFDSSIIRGEQAVFSLDRVISGWTEGLQLMSVGEKYRFVIPPELAYGDRELGGGAVPANSTLIFEVELIDVKGNLDGQR</sequence>
<comment type="similarity">
    <text evidence="2 6">Belongs to the FKBP-type PPIase family.</text>
</comment>
<dbReference type="PANTHER" id="PTHR43811:SF19">
    <property type="entry name" value="39 KDA FK506-BINDING NUCLEAR PROTEIN"/>
    <property type="match status" value="1"/>
</dbReference>
<evidence type="ECO:0000256" key="6">
    <source>
        <dbReference type="RuleBase" id="RU003915"/>
    </source>
</evidence>
<organism evidence="8 9">
    <name type="scientific">Pseudidiomarina terrestris</name>
    <dbReference type="NCBI Taxonomy" id="2820060"/>
    <lineage>
        <taxon>Bacteria</taxon>
        <taxon>Pseudomonadati</taxon>
        <taxon>Pseudomonadota</taxon>
        <taxon>Gammaproteobacteria</taxon>
        <taxon>Alteromonadales</taxon>
        <taxon>Idiomarinaceae</taxon>
        <taxon>Pseudidiomarina</taxon>
    </lineage>
</organism>
<dbReference type="InterPro" id="IPR046357">
    <property type="entry name" value="PPIase_dom_sf"/>
</dbReference>
<comment type="catalytic activity">
    <reaction evidence="1 5 6">
        <text>[protein]-peptidylproline (omega=180) = [protein]-peptidylproline (omega=0)</text>
        <dbReference type="Rhea" id="RHEA:16237"/>
        <dbReference type="Rhea" id="RHEA-COMP:10747"/>
        <dbReference type="Rhea" id="RHEA-COMP:10748"/>
        <dbReference type="ChEBI" id="CHEBI:83833"/>
        <dbReference type="ChEBI" id="CHEBI:83834"/>
        <dbReference type="EC" id="5.2.1.8"/>
    </reaction>
</comment>
<dbReference type="Gene3D" id="3.10.50.40">
    <property type="match status" value="1"/>
</dbReference>
<name>A0AAW7R1Z2_9GAMM</name>
<gene>
    <name evidence="8" type="ORF">J6I90_09960</name>
</gene>
<dbReference type="InterPro" id="IPR001179">
    <property type="entry name" value="PPIase_FKBP_dom"/>
</dbReference>
<dbReference type="PANTHER" id="PTHR43811">
    <property type="entry name" value="FKBP-TYPE PEPTIDYL-PROLYL CIS-TRANS ISOMERASE FKPA"/>
    <property type="match status" value="1"/>
</dbReference>
<proteinExistence type="inferred from homology"/>
<dbReference type="GO" id="GO:0003755">
    <property type="term" value="F:peptidyl-prolyl cis-trans isomerase activity"/>
    <property type="evidence" value="ECO:0007669"/>
    <property type="project" value="UniProtKB-UniRule"/>
</dbReference>
<accession>A0AAW7R1Z2</accession>
<comment type="caution">
    <text evidence="8">The sequence shown here is derived from an EMBL/GenBank/DDBJ whole genome shotgun (WGS) entry which is preliminary data.</text>
</comment>
<dbReference type="EC" id="5.2.1.8" evidence="6"/>
<dbReference type="PROSITE" id="PS50059">
    <property type="entry name" value="FKBP_PPIASE"/>
    <property type="match status" value="1"/>
</dbReference>
<evidence type="ECO:0000256" key="5">
    <source>
        <dbReference type="PROSITE-ProRule" id="PRU00277"/>
    </source>
</evidence>
<dbReference type="Pfam" id="PF01346">
    <property type="entry name" value="FKBP_N"/>
    <property type="match status" value="1"/>
</dbReference>
<evidence type="ECO:0000256" key="4">
    <source>
        <dbReference type="ARBA" id="ARBA00023235"/>
    </source>
</evidence>
<reference evidence="8 9" key="1">
    <citation type="submission" date="2021-03" db="EMBL/GenBank/DDBJ databases">
        <title>Pseudidiomarina terrestris, a new bacterium isolated from saline soil.</title>
        <authorList>
            <person name="Galisteo C."/>
            <person name="De La Haba R."/>
            <person name="Sanchez-Porro C."/>
            <person name="Ventosa A."/>
        </authorList>
    </citation>
    <scope>NUCLEOTIDE SEQUENCE [LARGE SCALE GENOMIC DNA]</scope>
    <source>
        <strain evidence="8 9">1APP75-32.1</strain>
    </source>
</reference>
<evidence type="ECO:0000313" key="9">
    <source>
        <dbReference type="Proteomes" id="UP001169492"/>
    </source>
</evidence>
<keyword evidence="4 5" id="KW-0413">Isomerase</keyword>
<dbReference type="EMBL" id="JAGGJB010000005">
    <property type="protein sequence ID" value="MDN7125205.1"/>
    <property type="molecule type" value="Genomic_DNA"/>
</dbReference>
<evidence type="ECO:0000256" key="3">
    <source>
        <dbReference type="ARBA" id="ARBA00023110"/>
    </source>
</evidence>
<evidence type="ECO:0000256" key="2">
    <source>
        <dbReference type="ARBA" id="ARBA00006577"/>
    </source>
</evidence>
<evidence type="ECO:0000256" key="1">
    <source>
        <dbReference type="ARBA" id="ARBA00000971"/>
    </source>
</evidence>
<dbReference type="Proteomes" id="UP001169492">
    <property type="component" value="Unassembled WGS sequence"/>
</dbReference>
<dbReference type="FunFam" id="3.10.50.40:FF:000006">
    <property type="entry name" value="Peptidyl-prolyl cis-trans isomerase"/>
    <property type="match status" value="1"/>
</dbReference>
<keyword evidence="3 5" id="KW-0697">Rotamase</keyword>
<feature type="domain" description="PPIase FKBP-type" evidence="7">
    <location>
        <begin position="80"/>
        <end position="167"/>
    </location>
</feature>
<dbReference type="Pfam" id="PF00254">
    <property type="entry name" value="FKBP_C"/>
    <property type="match status" value="1"/>
</dbReference>
<dbReference type="GO" id="GO:0006457">
    <property type="term" value="P:protein folding"/>
    <property type="evidence" value="ECO:0007669"/>
    <property type="project" value="InterPro"/>
</dbReference>
<evidence type="ECO:0000313" key="8">
    <source>
        <dbReference type="EMBL" id="MDN7125205.1"/>
    </source>
</evidence>
<dbReference type="InterPro" id="IPR000774">
    <property type="entry name" value="PPIase_FKBP_N"/>
</dbReference>
<dbReference type="SUPFAM" id="SSF54534">
    <property type="entry name" value="FKBP-like"/>
    <property type="match status" value="1"/>
</dbReference>
<dbReference type="AlphaFoldDB" id="A0AAW7R1Z2"/>
<evidence type="ECO:0000259" key="7">
    <source>
        <dbReference type="PROSITE" id="PS50059"/>
    </source>
</evidence>
<protein>
    <recommendedName>
        <fullName evidence="6">Peptidyl-prolyl cis-trans isomerase</fullName>
        <ecNumber evidence="6">5.2.1.8</ecNumber>
    </recommendedName>
</protein>